<accession>A0ABW2TCP0</accession>
<dbReference type="InterPro" id="IPR027417">
    <property type="entry name" value="P-loop_NTPase"/>
</dbReference>
<sequence length="878" mass="97545">MDLDQFFAFGPEVPFTAKRVFTDREEYIRAFQQRIAAHLAEEWPVERLMDFQRPARNVMGLSGEGGIGKSTLIRHLADLAQSGEFDGLPDDRSVAVIDFADLSSQSFETVLLRVRAALGRLGKSWPAFDIALSAYWERKHPGESLVRFLGKSSSVGAVSDSLRLSEQVASSIDGLFAGLGAVTTAYRVLDLVGSSTRQSITLRRLRRDLPAFSPILQEESPDRMLGYLPILLSADLERIRRKSPVLALCVLDTFENVQVLPPERGGLEDLVVRMAYLLPNVFFTVGSRRPLRWDDPVRGVGLTYGGARRWPGLADLTDQFPVDGFEAADADLFLRERLLVDDEPAMDAEVRERIVAGSGGSPLYLELSTGLFEQHLARGETPDPKVFGEPFPELVLRMMRDLSPEDRDLLRAAALLEAFDDRLLAAILPEARGRRIEDFIARRFVRHDPTVWPPCRLHENLRRGVTDCDAHTPDGWTARERRDRASQALAYLTDFTLSIWGDDPPDELTPADHSRRTVAAFLLALHGAAEHDVLPPGLGQMAYTLRYLGHWQVLTSLPRFSASPQLAALTEVARLTVQVDQEATERHTAMKAAVENAGASPYADYFHFELGSLAQFTGDLTDSDRHLGMVADQLSPLGVAARFDLAGNAFRRSRYPEVVRQIERRSAGTRLERIGTGDLMGHVYLHNARFQEAAELFAQVLAEARQADVPLWAARAARHQALASMWFDPELTLRTVPEARELNQSVGEVVGLAQCDMAESMAHAMRGEWAVATRLLGEARRTFEAVGASAELLPIDVVEVLQLIARGQDEQALAITVRLAEAAGSEEAFLPVWSAVTALWTGQPELHDFTRTRWLDLPETTRERWAQPLHRLRAGGGS</sequence>
<evidence type="ECO:0000256" key="2">
    <source>
        <dbReference type="ARBA" id="ARBA00022840"/>
    </source>
</evidence>
<evidence type="ECO:0008006" key="5">
    <source>
        <dbReference type="Google" id="ProtNLM"/>
    </source>
</evidence>
<keyword evidence="2" id="KW-0067">ATP-binding</keyword>
<dbReference type="PANTHER" id="PTHR16305:SF28">
    <property type="entry name" value="GUANYLATE CYCLASE DOMAIN-CONTAINING PROTEIN"/>
    <property type="match status" value="1"/>
</dbReference>
<dbReference type="Proteomes" id="UP001596514">
    <property type="component" value="Unassembled WGS sequence"/>
</dbReference>
<organism evidence="3 4">
    <name type="scientific">Streptosporangium amethystogenes subsp. fukuiense</name>
    <dbReference type="NCBI Taxonomy" id="698418"/>
    <lineage>
        <taxon>Bacteria</taxon>
        <taxon>Bacillati</taxon>
        <taxon>Actinomycetota</taxon>
        <taxon>Actinomycetes</taxon>
        <taxon>Streptosporangiales</taxon>
        <taxon>Streptosporangiaceae</taxon>
        <taxon>Streptosporangium</taxon>
    </lineage>
</organism>
<reference evidence="4" key="1">
    <citation type="journal article" date="2019" name="Int. J. Syst. Evol. Microbiol.">
        <title>The Global Catalogue of Microorganisms (GCM) 10K type strain sequencing project: providing services to taxonomists for standard genome sequencing and annotation.</title>
        <authorList>
            <consortium name="The Broad Institute Genomics Platform"/>
            <consortium name="The Broad Institute Genome Sequencing Center for Infectious Disease"/>
            <person name="Wu L."/>
            <person name="Ma J."/>
        </authorList>
    </citation>
    <scope>NUCLEOTIDE SEQUENCE [LARGE SCALE GENOMIC DNA]</scope>
    <source>
        <strain evidence="4">JCM 10083</strain>
    </source>
</reference>
<name>A0ABW2TCP0_9ACTN</name>
<keyword evidence="4" id="KW-1185">Reference proteome</keyword>
<dbReference type="PANTHER" id="PTHR16305">
    <property type="entry name" value="TESTICULAR SOLUBLE ADENYLYL CYCLASE"/>
    <property type="match status" value="1"/>
</dbReference>
<dbReference type="RefSeq" id="WP_343969087.1">
    <property type="nucleotide sequence ID" value="NZ_BAAAGK010000072.1"/>
</dbReference>
<evidence type="ECO:0000313" key="4">
    <source>
        <dbReference type="Proteomes" id="UP001596514"/>
    </source>
</evidence>
<evidence type="ECO:0000313" key="3">
    <source>
        <dbReference type="EMBL" id="MFC7605529.1"/>
    </source>
</evidence>
<dbReference type="SUPFAM" id="SSF52540">
    <property type="entry name" value="P-loop containing nucleoside triphosphate hydrolases"/>
    <property type="match status" value="1"/>
</dbReference>
<protein>
    <recommendedName>
        <fullName evidence="5">ATP-binding protein</fullName>
    </recommendedName>
</protein>
<dbReference type="Gene3D" id="3.40.50.300">
    <property type="entry name" value="P-loop containing nucleotide triphosphate hydrolases"/>
    <property type="match status" value="1"/>
</dbReference>
<comment type="caution">
    <text evidence="3">The sequence shown here is derived from an EMBL/GenBank/DDBJ whole genome shotgun (WGS) entry which is preliminary data.</text>
</comment>
<keyword evidence="1" id="KW-0547">Nucleotide-binding</keyword>
<gene>
    <name evidence="3" type="ORF">ACFQVD_36055</name>
</gene>
<evidence type="ECO:0000256" key="1">
    <source>
        <dbReference type="ARBA" id="ARBA00022741"/>
    </source>
</evidence>
<proteinExistence type="predicted"/>
<dbReference type="EMBL" id="JBHTEE010000001">
    <property type="protein sequence ID" value="MFC7605529.1"/>
    <property type="molecule type" value="Genomic_DNA"/>
</dbReference>